<evidence type="ECO:0000256" key="2">
    <source>
        <dbReference type="SAM" id="Phobius"/>
    </source>
</evidence>
<feature type="coiled-coil region" evidence="1">
    <location>
        <begin position="22"/>
        <end position="56"/>
    </location>
</feature>
<reference evidence="3" key="1">
    <citation type="journal article" date="2020" name="mSystems">
        <title>Genome- and Community-Level Interaction Insights into Carbon Utilization and Element Cycling Functions of Hydrothermarchaeota in Hydrothermal Sediment.</title>
        <authorList>
            <person name="Zhou Z."/>
            <person name="Liu Y."/>
            <person name="Xu W."/>
            <person name="Pan J."/>
            <person name="Luo Z.H."/>
            <person name="Li M."/>
        </authorList>
    </citation>
    <scope>NUCLEOTIDE SEQUENCE [LARGE SCALE GENOMIC DNA]</scope>
    <source>
        <strain evidence="3">HyVt-458</strain>
    </source>
</reference>
<dbReference type="EMBL" id="DRLF01000206">
    <property type="protein sequence ID" value="HEC06341.1"/>
    <property type="molecule type" value="Genomic_DNA"/>
</dbReference>
<keyword evidence="1" id="KW-0175">Coiled coil</keyword>
<evidence type="ECO:0000256" key="1">
    <source>
        <dbReference type="SAM" id="Coils"/>
    </source>
</evidence>
<keyword evidence="2" id="KW-0812">Transmembrane</keyword>
<feature type="transmembrane region" description="Helical" evidence="2">
    <location>
        <begin position="59"/>
        <end position="83"/>
    </location>
</feature>
<protein>
    <submittedName>
        <fullName evidence="3">Uncharacterized protein</fullName>
    </submittedName>
</protein>
<keyword evidence="2" id="KW-1133">Transmembrane helix</keyword>
<evidence type="ECO:0000313" key="3">
    <source>
        <dbReference type="EMBL" id="HEC06341.1"/>
    </source>
</evidence>
<keyword evidence="2" id="KW-0472">Membrane</keyword>
<dbReference type="Proteomes" id="UP000886339">
    <property type="component" value="Unassembled WGS sequence"/>
</dbReference>
<sequence length="109" mass="12621">MKKEDDNQKLIRDATLLQLQKSNALEQQLKAIRHNTEQTEIRLLELQKEMKKARRSIRIFWLAELFGPILAIALILGGAWYAVRYAEEHYLGGESIIDKFLPRETASSP</sequence>
<accession>A0A831RSM2</accession>
<comment type="caution">
    <text evidence="3">The sequence shown here is derived from an EMBL/GenBank/DDBJ whole genome shotgun (WGS) entry which is preliminary data.</text>
</comment>
<dbReference type="AlphaFoldDB" id="A0A831RSM2"/>
<gene>
    <name evidence="3" type="ORF">ENJ12_05800</name>
</gene>
<name>A0A831RSM2_9GAMM</name>
<organism evidence="3">
    <name type="scientific">Thiolapillus brandeum</name>
    <dbReference type="NCBI Taxonomy" id="1076588"/>
    <lineage>
        <taxon>Bacteria</taxon>
        <taxon>Pseudomonadati</taxon>
        <taxon>Pseudomonadota</taxon>
        <taxon>Gammaproteobacteria</taxon>
        <taxon>Chromatiales</taxon>
        <taxon>Sedimenticolaceae</taxon>
        <taxon>Thiolapillus</taxon>
    </lineage>
</organism>
<proteinExistence type="predicted"/>